<dbReference type="VEuPathDB" id="VectorBase:GPAI017998"/>
<dbReference type="SUPFAM" id="SSF46785">
    <property type="entry name" value="Winged helix' DNA-binding domain"/>
    <property type="match status" value="1"/>
</dbReference>
<reference evidence="3" key="2">
    <citation type="submission" date="2020-05" db="UniProtKB">
        <authorList>
            <consortium name="EnsemblMetazoa"/>
        </authorList>
    </citation>
    <scope>IDENTIFICATION</scope>
    <source>
        <strain evidence="3">IAEA</strain>
    </source>
</reference>
<evidence type="ECO:0000256" key="1">
    <source>
        <dbReference type="SAM" id="MobiDB-lite"/>
    </source>
</evidence>
<accession>A0A1A9ZL18</accession>
<dbReference type="PROSITE" id="PS51504">
    <property type="entry name" value="H15"/>
    <property type="match status" value="1"/>
</dbReference>
<dbReference type="InterPro" id="IPR005818">
    <property type="entry name" value="Histone_H1/H5_H15"/>
</dbReference>
<dbReference type="AlphaFoldDB" id="A0A1A9ZL18"/>
<proteinExistence type="predicted"/>
<keyword evidence="4" id="KW-1185">Reference proteome</keyword>
<dbReference type="STRING" id="7398.A0A1A9ZL18"/>
<feature type="compositionally biased region" description="Basic residues" evidence="1">
    <location>
        <begin position="270"/>
        <end position="282"/>
    </location>
</feature>
<feature type="region of interest" description="Disordered" evidence="1">
    <location>
        <begin position="234"/>
        <end position="282"/>
    </location>
</feature>
<name>A0A1A9ZL18_GLOPL</name>
<evidence type="ECO:0000313" key="3">
    <source>
        <dbReference type="EnsemblMetazoa" id="GPAI017998-PA"/>
    </source>
</evidence>
<feature type="compositionally biased region" description="Basic residues" evidence="1">
    <location>
        <begin position="242"/>
        <end position="262"/>
    </location>
</feature>
<dbReference type="GO" id="GO:0000786">
    <property type="term" value="C:nucleosome"/>
    <property type="evidence" value="ECO:0007669"/>
    <property type="project" value="InterPro"/>
</dbReference>
<feature type="compositionally biased region" description="Basic and acidic residues" evidence="1">
    <location>
        <begin position="1"/>
        <end position="22"/>
    </location>
</feature>
<dbReference type="GO" id="GO:0006334">
    <property type="term" value="P:nucleosome assembly"/>
    <property type="evidence" value="ECO:0007669"/>
    <property type="project" value="InterPro"/>
</dbReference>
<dbReference type="Pfam" id="PF00538">
    <property type="entry name" value="Linker_histone"/>
    <property type="match status" value="1"/>
</dbReference>
<dbReference type="Gene3D" id="1.10.10.10">
    <property type="entry name" value="Winged helix-like DNA-binding domain superfamily/Winged helix DNA-binding domain"/>
    <property type="match status" value="1"/>
</dbReference>
<evidence type="ECO:0000259" key="2">
    <source>
        <dbReference type="PROSITE" id="PS51504"/>
    </source>
</evidence>
<feature type="compositionally biased region" description="Polar residues" evidence="1">
    <location>
        <begin position="61"/>
        <end position="78"/>
    </location>
</feature>
<sequence>MAENDGMKLKRTPKSESGAELRLKKRNRSEQDIPALENDATNAMINEAKELINEEKKVQDENSSVNESSLTGDTSVATESPIADGGYGIKEIFKGSESNGVERRSSSATSFEMAEYSSVEKLRNKGKTLTNTMKSILNEELLKDEMNASFSGHKAQELTNHPPKRTSISSRTMVTKAFKSLSSRKSLSLVAIRNFISENYQLFDKALKLRMGFIKRYLKKSLESGQLIRVRGSGLRGSFRLPNKKRRRPTKSGKQTQKRTTRNKQLVTPAKKKKKLVKSKSQ</sequence>
<protein>
    <recommendedName>
        <fullName evidence="2">H15 domain-containing protein</fullName>
    </recommendedName>
</protein>
<evidence type="ECO:0000313" key="4">
    <source>
        <dbReference type="Proteomes" id="UP000092445"/>
    </source>
</evidence>
<dbReference type="GO" id="GO:0003677">
    <property type="term" value="F:DNA binding"/>
    <property type="evidence" value="ECO:0007669"/>
    <property type="project" value="InterPro"/>
</dbReference>
<organism evidence="3 4">
    <name type="scientific">Glossina pallidipes</name>
    <name type="common">Tsetse fly</name>
    <dbReference type="NCBI Taxonomy" id="7398"/>
    <lineage>
        <taxon>Eukaryota</taxon>
        <taxon>Metazoa</taxon>
        <taxon>Ecdysozoa</taxon>
        <taxon>Arthropoda</taxon>
        <taxon>Hexapoda</taxon>
        <taxon>Insecta</taxon>
        <taxon>Pterygota</taxon>
        <taxon>Neoptera</taxon>
        <taxon>Endopterygota</taxon>
        <taxon>Diptera</taxon>
        <taxon>Brachycera</taxon>
        <taxon>Muscomorpha</taxon>
        <taxon>Hippoboscoidea</taxon>
        <taxon>Glossinidae</taxon>
        <taxon>Glossina</taxon>
    </lineage>
</organism>
<dbReference type="InterPro" id="IPR036388">
    <property type="entry name" value="WH-like_DNA-bd_sf"/>
</dbReference>
<feature type="domain" description="H15" evidence="2">
    <location>
        <begin position="166"/>
        <end position="243"/>
    </location>
</feature>
<dbReference type="CDD" id="cd00073">
    <property type="entry name" value="H15"/>
    <property type="match status" value="1"/>
</dbReference>
<dbReference type="SMART" id="SM00526">
    <property type="entry name" value="H15"/>
    <property type="match status" value="1"/>
</dbReference>
<feature type="region of interest" description="Disordered" evidence="1">
    <location>
        <begin position="1"/>
        <end position="81"/>
    </location>
</feature>
<dbReference type="InterPro" id="IPR036390">
    <property type="entry name" value="WH_DNA-bd_sf"/>
</dbReference>
<dbReference type="EnsemblMetazoa" id="GPAI017998-RA">
    <property type="protein sequence ID" value="GPAI017998-PA"/>
    <property type="gene ID" value="GPAI017998"/>
</dbReference>
<feature type="compositionally biased region" description="Basic and acidic residues" evidence="1">
    <location>
        <begin position="47"/>
        <end position="60"/>
    </location>
</feature>
<dbReference type="Proteomes" id="UP000092445">
    <property type="component" value="Unassembled WGS sequence"/>
</dbReference>
<reference evidence="4" key="1">
    <citation type="submission" date="2014-03" db="EMBL/GenBank/DDBJ databases">
        <authorList>
            <person name="Aksoy S."/>
            <person name="Warren W."/>
            <person name="Wilson R.K."/>
        </authorList>
    </citation>
    <scope>NUCLEOTIDE SEQUENCE [LARGE SCALE GENOMIC DNA]</scope>
    <source>
        <strain evidence="4">IAEA</strain>
    </source>
</reference>